<dbReference type="EMBL" id="KZ857382">
    <property type="protein sequence ID" value="RDX55289.1"/>
    <property type="molecule type" value="Genomic_DNA"/>
</dbReference>
<proteinExistence type="predicted"/>
<organism evidence="2 3">
    <name type="scientific">Lentinus brumalis</name>
    <dbReference type="NCBI Taxonomy" id="2498619"/>
    <lineage>
        <taxon>Eukaryota</taxon>
        <taxon>Fungi</taxon>
        <taxon>Dikarya</taxon>
        <taxon>Basidiomycota</taxon>
        <taxon>Agaricomycotina</taxon>
        <taxon>Agaricomycetes</taxon>
        <taxon>Polyporales</taxon>
        <taxon>Polyporaceae</taxon>
        <taxon>Lentinus</taxon>
    </lineage>
</organism>
<protein>
    <submittedName>
        <fullName evidence="2">Uncharacterized protein</fullName>
    </submittedName>
</protein>
<evidence type="ECO:0000256" key="1">
    <source>
        <dbReference type="SAM" id="MobiDB-lite"/>
    </source>
</evidence>
<feature type="region of interest" description="Disordered" evidence="1">
    <location>
        <begin position="1"/>
        <end position="27"/>
    </location>
</feature>
<dbReference type="AlphaFoldDB" id="A0A371DRW9"/>
<sequence length="337" mass="36631">MASMSTKTRNKHAPSTEIDGARTGSNLIQVKREVTDEGTTITWRVKRPHAEVAQEPTANQGNTVTWRVRRQHAEVVSETTRDDETCEDDGINHPCKLEQVNDVNVEAWVPAGAAGLLRVLQDFKSTHPDPWYSIAKLPVLGAGWDIRSPTQSILTIGGIPVKLFTVGPVTATCFYAGVAASDTTRSHISIKLTRPQDRAALGGMHSRGRSAGRERAIQPVECFTAIAVHNANEVFPNVFDATSSFRARDEMSTIHPLNVRIGDIVLLESIVSSAFLRTIHPANTTLITALHSGTRCSTKDQGPYSKAFQVTGAHLAGCPSSGLATRFGSEHDNPWEH</sequence>
<accession>A0A371DRW9</accession>
<evidence type="ECO:0000313" key="2">
    <source>
        <dbReference type="EMBL" id="RDX55289.1"/>
    </source>
</evidence>
<keyword evidence="3" id="KW-1185">Reference proteome</keyword>
<dbReference type="OrthoDB" id="3270460at2759"/>
<name>A0A371DRW9_9APHY</name>
<evidence type="ECO:0000313" key="3">
    <source>
        <dbReference type="Proteomes" id="UP000256964"/>
    </source>
</evidence>
<dbReference type="Proteomes" id="UP000256964">
    <property type="component" value="Unassembled WGS sequence"/>
</dbReference>
<reference evidence="2 3" key="1">
    <citation type="journal article" date="2018" name="Biotechnol. Biofuels">
        <title>Integrative visual omics of the white-rot fungus Polyporus brumalis exposes the biotechnological potential of its oxidative enzymes for delignifying raw plant biomass.</title>
        <authorList>
            <person name="Miyauchi S."/>
            <person name="Rancon A."/>
            <person name="Drula E."/>
            <person name="Hage H."/>
            <person name="Chaduli D."/>
            <person name="Favel A."/>
            <person name="Grisel S."/>
            <person name="Henrissat B."/>
            <person name="Herpoel-Gimbert I."/>
            <person name="Ruiz-Duenas F.J."/>
            <person name="Chevret D."/>
            <person name="Hainaut M."/>
            <person name="Lin J."/>
            <person name="Wang M."/>
            <person name="Pangilinan J."/>
            <person name="Lipzen A."/>
            <person name="Lesage-Meessen L."/>
            <person name="Navarro D."/>
            <person name="Riley R."/>
            <person name="Grigoriev I.V."/>
            <person name="Zhou S."/>
            <person name="Raouche S."/>
            <person name="Rosso M.N."/>
        </authorList>
    </citation>
    <scope>NUCLEOTIDE SEQUENCE [LARGE SCALE GENOMIC DNA]</scope>
    <source>
        <strain evidence="2 3">BRFM 1820</strain>
    </source>
</reference>
<gene>
    <name evidence="2" type="ORF">OH76DRAFT_1414696</name>
</gene>